<proteinExistence type="predicted"/>
<reference evidence="1" key="1">
    <citation type="journal article" date="2015" name="Nature">
        <title>Complex archaea that bridge the gap between prokaryotes and eukaryotes.</title>
        <authorList>
            <person name="Spang A."/>
            <person name="Saw J.H."/>
            <person name="Jorgensen S.L."/>
            <person name="Zaremba-Niedzwiedzka K."/>
            <person name="Martijn J."/>
            <person name="Lind A.E."/>
            <person name="van Eijk R."/>
            <person name="Schleper C."/>
            <person name="Guy L."/>
            <person name="Ettema T.J."/>
        </authorList>
    </citation>
    <scope>NUCLEOTIDE SEQUENCE</scope>
</reference>
<comment type="caution">
    <text evidence="1">The sequence shown here is derived from an EMBL/GenBank/DDBJ whole genome shotgun (WGS) entry which is preliminary data.</text>
</comment>
<evidence type="ECO:0000313" key="1">
    <source>
        <dbReference type="EMBL" id="KKK81020.1"/>
    </source>
</evidence>
<protein>
    <submittedName>
        <fullName evidence="1">Uncharacterized protein</fullName>
    </submittedName>
</protein>
<dbReference type="EMBL" id="LAZR01053314">
    <property type="protein sequence ID" value="KKK81020.1"/>
    <property type="molecule type" value="Genomic_DNA"/>
</dbReference>
<dbReference type="AlphaFoldDB" id="A0A0F8Z4U1"/>
<sequence>MHTEGIYAEIPIHKIKPGENFLAGNGFPYIKVATCTQTPAPGHWGVHLTTGDLQGFAETHRVQPIKLKVVRR</sequence>
<organism evidence="1">
    <name type="scientific">marine sediment metagenome</name>
    <dbReference type="NCBI Taxonomy" id="412755"/>
    <lineage>
        <taxon>unclassified sequences</taxon>
        <taxon>metagenomes</taxon>
        <taxon>ecological metagenomes</taxon>
    </lineage>
</organism>
<name>A0A0F8Z4U1_9ZZZZ</name>
<accession>A0A0F8Z4U1</accession>
<gene>
    <name evidence="1" type="ORF">LCGC14_2817710</name>
</gene>